<keyword evidence="1" id="KW-1133">Transmembrane helix</keyword>
<protein>
    <recommendedName>
        <fullName evidence="4">Glycine zipper domain-containing protein</fullName>
    </recommendedName>
</protein>
<keyword evidence="1" id="KW-0472">Membrane</keyword>
<feature type="transmembrane region" description="Helical" evidence="1">
    <location>
        <begin position="41"/>
        <end position="60"/>
    </location>
</feature>
<feature type="transmembrane region" description="Helical" evidence="1">
    <location>
        <begin position="12"/>
        <end position="35"/>
    </location>
</feature>
<proteinExistence type="predicted"/>
<evidence type="ECO:0000313" key="2">
    <source>
        <dbReference type="EMBL" id="MFC7332657.1"/>
    </source>
</evidence>
<dbReference type="EMBL" id="JBHTCM010000006">
    <property type="protein sequence ID" value="MFC7332657.1"/>
    <property type="molecule type" value="Genomic_DNA"/>
</dbReference>
<name>A0ABW2KU23_9PROT</name>
<keyword evidence="1" id="KW-0812">Transmembrane</keyword>
<evidence type="ECO:0000256" key="1">
    <source>
        <dbReference type="SAM" id="Phobius"/>
    </source>
</evidence>
<dbReference type="Proteomes" id="UP001596456">
    <property type="component" value="Unassembled WGS sequence"/>
</dbReference>
<gene>
    <name evidence="2" type="ORF">ACFQPS_05745</name>
</gene>
<organism evidence="2 3">
    <name type="scientific">Rhodocista pekingensis</name>
    <dbReference type="NCBI Taxonomy" id="201185"/>
    <lineage>
        <taxon>Bacteria</taxon>
        <taxon>Pseudomonadati</taxon>
        <taxon>Pseudomonadota</taxon>
        <taxon>Alphaproteobacteria</taxon>
        <taxon>Rhodospirillales</taxon>
        <taxon>Azospirillaceae</taxon>
        <taxon>Rhodocista</taxon>
    </lineage>
</organism>
<evidence type="ECO:0008006" key="4">
    <source>
        <dbReference type="Google" id="ProtNLM"/>
    </source>
</evidence>
<accession>A0ABW2KU23</accession>
<keyword evidence="3" id="KW-1185">Reference proteome</keyword>
<sequence>MLKEPTAGKRMEMGFVIGLLGAGFGGVVGAIIFGASGDGGSATIGGVVGAALGAGFFGMIGANMASTTFNDTDAD</sequence>
<dbReference type="RefSeq" id="WP_377357205.1">
    <property type="nucleotide sequence ID" value="NZ_JBHTCM010000006.1"/>
</dbReference>
<evidence type="ECO:0000313" key="3">
    <source>
        <dbReference type="Proteomes" id="UP001596456"/>
    </source>
</evidence>
<comment type="caution">
    <text evidence="2">The sequence shown here is derived from an EMBL/GenBank/DDBJ whole genome shotgun (WGS) entry which is preliminary data.</text>
</comment>
<reference evidence="3" key="1">
    <citation type="journal article" date="2019" name="Int. J. Syst. Evol. Microbiol.">
        <title>The Global Catalogue of Microorganisms (GCM) 10K type strain sequencing project: providing services to taxonomists for standard genome sequencing and annotation.</title>
        <authorList>
            <consortium name="The Broad Institute Genomics Platform"/>
            <consortium name="The Broad Institute Genome Sequencing Center for Infectious Disease"/>
            <person name="Wu L."/>
            <person name="Ma J."/>
        </authorList>
    </citation>
    <scope>NUCLEOTIDE SEQUENCE [LARGE SCALE GENOMIC DNA]</scope>
    <source>
        <strain evidence="3">CGMCC 1.16275</strain>
    </source>
</reference>